<accession>A0A0M9CEE9</accession>
<dbReference type="Proteomes" id="UP000037716">
    <property type="component" value="Unassembled WGS sequence"/>
</dbReference>
<proteinExistence type="predicted"/>
<name>A0A0M9CEE9_9FLAO</name>
<dbReference type="RefSeq" id="WP_053973066.1">
    <property type="nucleotide sequence ID" value="NZ_FNUE01000001.1"/>
</dbReference>
<dbReference type="STRING" id="1300348.I602_363"/>
<sequence>MKNIVTTVFAFVLALNLISCKSENKSVTKEATIEIDSKKSTPAFNVANANTDIKFTAYKTTDKIGVDGAFRKIDITGGGEGKTLKEAINDTEFSIPVSSLATKDSSRDYKIKKFFFGIMGNTKILSGKLQLVDDANGIANITMNGETKPVPFVYTIQRNMFNMKATIDINNWNASKALASLNKVCEDLHKGADGVTKTWSEVDLNIKSTF</sequence>
<gene>
    <name evidence="2" type="ORF">I602_363</name>
    <name evidence="3" type="ORF">SAMN05444353_1422</name>
</gene>
<protein>
    <submittedName>
        <fullName evidence="3">YceI-like domain-containing protein</fullName>
    </submittedName>
    <submittedName>
        <fullName evidence="2">Ycei family protein</fullName>
    </submittedName>
</protein>
<evidence type="ECO:0000313" key="3">
    <source>
        <dbReference type="EMBL" id="SEE25702.1"/>
    </source>
</evidence>
<dbReference type="InterPro" id="IPR036761">
    <property type="entry name" value="TTHA0802/YceI-like_sf"/>
</dbReference>
<dbReference type="SUPFAM" id="SSF101874">
    <property type="entry name" value="YceI-like"/>
    <property type="match status" value="1"/>
</dbReference>
<dbReference type="AlphaFoldDB" id="A0A0M9CEE9"/>
<evidence type="ECO:0000313" key="2">
    <source>
        <dbReference type="EMBL" id="KOY50803.1"/>
    </source>
</evidence>
<dbReference type="Pfam" id="PF04264">
    <property type="entry name" value="YceI"/>
    <property type="match status" value="1"/>
</dbReference>
<organism evidence="2 4">
    <name type="scientific">Polaribacter dokdonensis DSW-5</name>
    <dbReference type="NCBI Taxonomy" id="1300348"/>
    <lineage>
        <taxon>Bacteria</taxon>
        <taxon>Pseudomonadati</taxon>
        <taxon>Bacteroidota</taxon>
        <taxon>Flavobacteriia</taxon>
        <taxon>Flavobacteriales</taxon>
        <taxon>Flavobacteriaceae</taxon>
    </lineage>
</organism>
<dbReference type="EMBL" id="LGBR01000001">
    <property type="protein sequence ID" value="KOY50803.1"/>
    <property type="molecule type" value="Genomic_DNA"/>
</dbReference>
<keyword evidence="5" id="KW-1185">Reference proteome</keyword>
<comment type="caution">
    <text evidence="2">The sequence shown here is derived from an EMBL/GenBank/DDBJ whole genome shotgun (WGS) entry which is preliminary data.</text>
</comment>
<feature type="domain" description="Lipid/polyisoprenoid-binding YceI-like" evidence="1">
    <location>
        <begin position="45"/>
        <end position="181"/>
    </location>
</feature>
<dbReference type="PATRIC" id="fig|1300348.6.peg.363"/>
<reference evidence="3 5" key="2">
    <citation type="submission" date="2016-10" db="EMBL/GenBank/DDBJ databases">
        <authorList>
            <person name="Varghese N."/>
            <person name="Submissions S."/>
        </authorList>
    </citation>
    <scope>NUCLEOTIDE SEQUENCE [LARGE SCALE GENOMIC DNA]</scope>
    <source>
        <strain evidence="3 5">DSW-5</strain>
    </source>
</reference>
<evidence type="ECO:0000313" key="5">
    <source>
        <dbReference type="Proteomes" id="UP000183071"/>
    </source>
</evidence>
<dbReference type="EMBL" id="FNUE01000001">
    <property type="protein sequence ID" value="SEE25702.1"/>
    <property type="molecule type" value="Genomic_DNA"/>
</dbReference>
<dbReference type="Proteomes" id="UP000183071">
    <property type="component" value="Unassembled WGS sequence"/>
</dbReference>
<reference evidence="2 4" key="1">
    <citation type="submission" date="2015-07" db="EMBL/GenBank/DDBJ databases">
        <title>Genome of Polaribacter dokdonenesis DSW-5, isolated from seawater off Dokdo in Korea.</title>
        <authorList>
            <person name="Yoon K."/>
            <person name="Song J.Y."/>
            <person name="Kim J.F."/>
        </authorList>
    </citation>
    <scope>NUCLEOTIDE SEQUENCE [LARGE SCALE GENOMIC DNA]</scope>
    <source>
        <strain evidence="2 4">DSW-5</strain>
    </source>
</reference>
<dbReference type="OrthoDB" id="5292899at2"/>
<dbReference type="Gene3D" id="2.40.128.110">
    <property type="entry name" value="Lipid/polyisoprenoid-binding, YceI-like"/>
    <property type="match status" value="1"/>
</dbReference>
<evidence type="ECO:0000259" key="1">
    <source>
        <dbReference type="Pfam" id="PF04264"/>
    </source>
</evidence>
<evidence type="ECO:0000313" key="4">
    <source>
        <dbReference type="Proteomes" id="UP000037716"/>
    </source>
</evidence>
<dbReference type="InterPro" id="IPR007372">
    <property type="entry name" value="Lipid/polyisoprenoid-bd_YceI"/>
</dbReference>